<keyword evidence="2" id="KW-1185">Reference proteome</keyword>
<reference evidence="1" key="1">
    <citation type="submission" date="2022-08" db="EMBL/GenBank/DDBJ databases">
        <title>Genome Sequence of Lecanicillium fungicola.</title>
        <authorList>
            <person name="Buettner E."/>
        </authorList>
    </citation>
    <scope>NUCLEOTIDE SEQUENCE</scope>
    <source>
        <strain evidence="1">Babe33</strain>
    </source>
</reference>
<accession>A0ACC1N8H4</accession>
<gene>
    <name evidence="1" type="ORF">NQ176_g5603</name>
</gene>
<evidence type="ECO:0000313" key="1">
    <source>
        <dbReference type="EMBL" id="KAJ2975280.1"/>
    </source>
</evidence>
<comment type="caution">
    <text evidence="1">The sequence shown here is derived from an EMBL/GenBank/DDBJ whole genome shotgun (WGS) entry which is preliminary data.</text>
</comment>
<protein>
    <submittedName>
        <fullName evidence="1">Uncharacterized protein</fullName>
    </submittedName>
</protein>
<sequence>MVIVNSPQALSELLVTKCYSFEKPLFARKFLAFIIGWGLLTVEGDEHKKQRRDMLPAFSFRHIKDLYPTFWKKSCESVQAIGETCDEKGYTEMDIAPWTARCALDIIGLAGVGVDFGSIKNPENPLALSYEFLQPSEADMPLLGLRAFLPDFVMDNLPISRVRDAAKASKHIRGVAHELIKEKRRLLDSKQDAGLDILTVALGGRLFSESALVDQMMTFLSAGHETTASSLIWATYFMAKYPDMQERLRAEIRENLPSPDSDVEIASTVIDAMPYLNAVCSEVLRTNSPVAQSVRVANHDTTLQGQFIPKDTLLVLVPWATNTDPKQWGPDALEFKPEGWLSEQEKSDSST</sequence>
<proteinExistence type="predicted"/>
<dbReference type="EMBL" id="JANJQO010000727">
    <property type="protein sequence ID" value="KAJ2975280.1"/>
    <property type="molecule type" value="Genomic_DNA"/>
</dbReference>
<name>A0ACC1N8H4_9HYPO</name>
<evidence type="ECO:0000313" key="2">
    <source>
        <dbReference type="Proteomes" id="UP001143910"/>
    </source>
</evidence>
<organism evidence="1 2">
    <name type="scientific">Zarea fungicola</name>
    <dbReference type="NCBI Taxonomy" id="93591"/>
    <lineage>
        <taxon>Eukaryota</taxon>
        <taxon>Fungi</taxon>
        <taxon>Dikarya</taxon>
        <taxon>Ascomycota</taxon>
        <taxon>Pezizomycotina</taxon>
        <taxon>Sordariomycetes</taxon>
        <taxon>Hypocreomycetidae</taxon>
        <taxon>Hypocreales</taxon>
        <taxon>Cordycipitaceae</taxon>
        <taxon>Zarea</taxon>
    </lineage>
</organism>
<dbReference type="Proteomes" id="UP001143910">
    <property type="component" value="Unassembled WGS sequence"/>
</dbReference>